<dbReference type="Pfam" id="PF03328">
    <property type="entry name" value="HpcH_HpaI"/>
    <property type="match status" value="1"/>
</dbReference>
<dbReference type="InterPro" id="IPR040442">
    <property type="entry name" value="Pyrv_kinase-like_dom_sf"/>
</dbReference>
<dbReference type="InterPro" id="IPR015813">
    <property type="entry name" value="Pyrv/PenolPyrv_kinase-like_dom"/>
</dbReference>
<evidence type="ECO:0000313" key="4">
    <source>
        <dbReference type="Proteomes" id="UP000297839"/>
    </source>
</evidence>
<evidence type="ECO:0000259" key="2">
    <source>
        <dbReference type="Pfam" id="PF03328"/>
    </source>
</evidence>
<keyword evidence="1" id="KW-0479">Metal-binding</keyword>
<evidence type="ECO:0000256" key="1">
    <source>
        <dbReference type="ARBA" id="ARBA00022723"/>
    </source>
</evidence>
<sequence>MLDLLQITNDPAFARRCDAIEGIRLFVDLERLGKAERQAGRDTFISRHALEDVGRVRDAARRSRLMVRVNPLNPGTPDELQAVLAQGPDLVMLPMFRQAAEVREFAALVNGLVPIVALLETGEALDTLPQWVDTPGLREVFVGLNDLHLSLGLRFMFEPLARGLVERAATAVKAQGLRFGFGGVARLDEGLLPGRDVLAEHARLGSQAVILSRTFHREGEGVFEREVQALRETEAQLARRTPAEMAADQRRIAAAIEAIAGSLPRRA</sequence>
<name>A0A4Z0BXK7_9BURK</name>
<evidence type="ECO:0000313" key="3">
    <source>
        <dbReference type="EMBL" id="TFZ04067.1"/>
    </source>
</evidence>
<dbReference type="EMBL" id="SMLK01000002">
    <property type="protein sequence ID" value="TFZ04067.1"/>
    <property type="molecule type" value="Genomic_DNA"/>
</dbReference>
<dbReference type="Gene3D" id="3.20.20.60">
    <property type="entry name" value="Phosphoenolpyruvate-binding domains"/>
    <property type="match status" value="2"/>
</dbReference>
<accession>A0A4Z0BXK7</accession>
<comment type="caution">
    <text evidence="3">The sequence shown here is derived from an EMBL/GenBank/DDBJ whole genome shotgun (WGS) entry which is preliminary data.</text>
</comment>
<gene>
    <name evidence="3" type="ORF">EZ216_10555</name>
</gene>
<dbReference type="GO" id="GO:0046872">
    <property type="term" value="F:metal ion binding"/>
    <property type="evidence" value="ECO:0007669"/>
    <property type="project" value="UniProtKB-KW"/>
</dbReference>
<dbReference type="Proteomes" id="UP000297839">
    <property type="component" value="Unassembled WGS sequence"/>
</dbReference>
<dbReference type="OrthoDB" id="278846at2"/>
<feature type="domain" description="HpcH/HpaI aldolase/citrate lyase" evidence="2">
    <location>
        <begin position="48"/>
        <end position="154"/>
    </location>
</feature>
<dbReference type="RefSeq" id="WP_135249692.1">
    <property type="nucleotide sequence ID" value="NZ_SMLK01000002.1"/>
</dbReference>
<reference evidence="3 4" key="1">
    <citation type="submission" date="2019-03" db="EMBL/GenBank/DDBJ databases">
        <title>Ramlibacter sp. 18x22-1, whole genome shotgun sequence.</title>
        <authorList>
            <person name="Zhang X."/>
            <person name="Feng G."/>
            <person name="Zhu H."/>
        </authorList>
    </citation>
    <scope>NUCLEOTIDE SEQUENCE [LARGE SCALE GENOMIC DNA]</scope>
    <source>
        <strain evidence="3 4">18x22-1</strain>
    </source>
</reference>
<dbReference type="GO" id="GO:0003824">
    <property type="term" value="F:catalytic activity"/>
    <property type="evidence" value="ECO:0007669"/>
    <property type="project" value="InterPro"/>
</dbReference>
<dbReference type="SUPFAM" id="SSF51621">
    <property type="entry name" value="Phosphoenolpyruvate/pyruvate domain"/>
    <property type="match status" value="1"/>
</dbReference>
<keyword evidence="4" id="KW-1185">Reference proteome</keyword>
<proteinExistence type="predicted"/>
<dbReference type="InterPro" id="IPR005000">
    <property type="entry name" value="Aldolase/citrate-lyase_domain"/>
</dbReference>
<protein>
    <submittedName>
        <fullName evidence="3">Aldolase</fullName>
    </submittedName>
</protein>
<dbReference type="AlphaFoldDB" id="A0A4Z0BXK7"/>
<organism evidence="3 4">
    <name type="scientific">Ramlibacter humi</name>
    <dbReference type="NCBI Taxonomy" id="2530451"/>
    <lineage>
        <taxon>Bacteria</taxon>
        <taxon>Pseudomonadati</taxon>
        <taxon>Pseudomonadota</taxon>
        <taxon>Betaproteobacteria</taxon>
        <taxon>Burkholderiales</taxon>
        <taxon>Comamonadaceae</taxon>
        <taxon>Ramlibacter</taxon>
    </lineage>
</organism>